<gene>
    <name evidence="6" type="ORF">BCL65_101573</name>
</gene>
<keyword evidence="2" id="KW-0238">DNA-binding</keyword>
<dbReference type="SMART" id="SM00342">
    <property type="entry name" value="HTH_ARAC"/>
    <property type="match status" value="1"/>
</dbReference>
<proteinExistence type="predicted"/>
<dbReference type="EMBL" id="PVTX01000001">
    <property type="protein sequence ID" value="PRZ10428.1"/>
    <property type="molecule type" value="Genomic_DNA"/>
</dbReference>
<keyword evidence="1" id="KW-0805">Transcription regulation</keyword>
<keyword evidence="3" id="KW-0804">Transcription</keyword>
<keyword evidence="7" id="KW-1185">Reference proteome</keyword>
<evidence type="ECO:0000313" key="6">
    <source>
        <dbReference type="EMBL" id="PRZ10428.1"/>
    </source>
</evidence>
<name>A0ABX5EL86_9MICO</name>
<dbReference type="SUPFAM" id="SSF46689">
    <property type="entry name" value="Homeodomain-like"/>
    <property type="match status" value="1"/>
</dbReference>
<dbReference type="PANTHER" id="PTHR46796">
    <property type="entry name" value="HTH-TYPE TRANSCRIPTIONAL ACTIVATOR RHAS-RELATED"/>
    <property type="match status" value="1"/>
</dbReference>
<evidence type="ECO:0000313" key="7">
    <source>
        <dbReference type="Proteomes" id="UP000239895"/>
    </source>
</evidence>
<feature type="domain" description="HTH araC/xylS-type" evidence="5">
    <location>
        <begin position="179"/>
        <end position="277"/>
    </location>
</feature>
<dbReference type="InterPro" id="IPR009057">
    <property type="entry name" value="Homeodomain-like_sf"/>
</dbReference>
<reference evidence="6 7" key="1">
    <citation type="submission" date="2018-03" db="EMBL/GenBank/DDBJ databases">
        <title>Comparative analysis of microorganisms from saline springs in Andes Mountain Range, Colombia.</title>
        <authorList>
            <person name="Rubin E."/>
        </authorList>
    </citation>
    <scope>NUCLEOTIDE SEQUENCE [LARGE SCALE GENOMIC DNA]</scope>
    <source>
        <strain evidence="6 7">CG 23</strain>
    </source>
</reference>
<sequence>MVALEPAPPAARAEAFRAAVQPATTARWELTGSRIETVAAGAAVHLPGPSAWLLVLDGELAVESWQSTEVLATHDAAFLGRAHAYRTRATRPARVALAAVRQAGGEPPVPERFVARGFATASRGVAALVELCPLAAECHAGTQFAASYGELLAAAMRQQWLDSLDEPVDVAADLPPELHRVVAAVARDPAHPWTLQELAGLAHLSRSTLGERFREALATTPLQLVRDARMRRARELLADADHSVTHVAFAVGYGSVAAFSRAFTAVHGTTPRGWRAGSGRSSAEAGEPGGPDDGEDRARQEHRRQTGAVEQPAA</sequence>
<dbReference type="Pfam" id="PF12833">
    <property type="entry name" value="HTH_18"/>
    <property type="match status" value="1"/>
</dbReference>
<dbReference type="Gene3D" id="1.10.10.60">
    <property type="entry name" value="Homeodomain-like"/>
    <property type="match status" value="1"/>
</dbReference>
<evidence type="ECO:0000256" key="4">
    <source>
        <dbReference type="SAM" id="MobiDB-lite"/>
    </source>
</evidence>
<dbReference type="Proteomes" id="UP000239895">
    <property type="component" value="Unassembled WGS sequence"/>
</dbReference>
<feature type="region of interest" description="Disordered" evidence="4">
    <location>
        <begin position="269"/>
        <end position="314"/>
    </location>
</feature>
<evidence type="ECO:0000259" key="5">
    <source>
        <dbReference type="PROSITE" id="PS01124"/>
    </source>
</evidence>
<evidence type="ECO:0000256" key="1">
    <source>
        <dbReference type="ARBA" id="ARBA00023015"/>
    </source>
</evidence>
<protein>
    <submittedName>
        <fullName evidence="6">AraC-like DNA-binding protein</fullName>
    </submittedName>
</protein>
<dbReference type="InterPro" id="IPR050204">
    <property type="entry name" value="AraC_XylS_family_regulators"/>
</dbReference>
<dbReference type="InterPro" id="IPR018060">
    <property type="entry name" value="HTH_AraC"/>
</dbReference>
<dbReference type="RefSeq" id="WP_106264914.1">
    <property type="nucleotide sequence ID" value="NZ_PVTX01000001.1"/>
</dbReference>
<dbReference type="PROSITE" id="PS01124">
    <property type="entry name" value="HTH_ARAC_FAMILY_2"/>
    <property type="match status" value="1"/>
</dbReference>
<evidence type="ECO:0000256" key="2">
    <source>
        <dbReference type="ARBA" id="ARBA00023125"/>
    </source>
</evidence>
<accession>A0ABX5EL86</accession>
<evidence type="ECO:0000256" key="3">
    <source>
        <dbReference type="ARBA" id="ARBA00023163"/>
    </source>
</evidence>
<comment type="caution">
    <text evidence="6">The sequence shown here is derived from an EMBL/GenBank/DDBJ whole genome shotgun (WGS) entry which is preliminary data.</text>
</comment>
<organism evidence="6 7">
    <name type="scientific">Isoptericola halotolerans</name>
    <dbReference type="NCBI Taxonomy" id="300560"/>
    <lineage>
        <taxon>Bacteria</taxon>
        <taxon>Bacillati</taxon>
        <taxon>Actinomycetota</taxon>
        <taxon>Actinomycetes</taxon>
        <taxon>Micrococcales</taxon>
        <taxon>Promicromonosporaceae</taxon>
        <taxon>Isoptericola</taxon>
    </lineage>
</organism>
<dbReference type="PANTHER" id="PTHR46796:SF13">
    <property type="entry name" value="HTH-TYPE TRANSCRIPTIONAL ACTIVATOR RHAS"/>
    <property type="match status" value="1"/>
</dbReference>